<dbReference type="Gene3D" id="3.10.450.10">
    <property type="match status" value="1"/>
</dbReference>
<proteinExistence type="predicted"/>
<dbReference type="CDD" id="cd00042">
    <property type="entry name" value="CY"/>
    <property type="match status" value="1"/>
</dbReference>
<keyword evidence="2" id="KW-0789">Thiol protease inhibitor</keyword>
<protein>
    <recommendedName>
        <fullName evidence="3">Cystatin domain-containing protein</fullName>
    </recommendedName>
</protein>
<sequence>MTQRMFYVALGGKRGLLVVGPAGPGGWFQINITEPPHVKEIGEYAVEEYNESKSQLKFVSVVNGEAQVVAGVNYRLIVAT</sequence>
<dbReference type="InterPro" id="IPR046350">
    <property type="entry name" value="Cystatin_sf"/>
</dbReference>
<dbReference type="EMBL" id="LRBV02000005">
    <property type="status" value="NOT_ANNOTATED_CDS"/>
    <property type="molecule type" value="Genomic_DNA"/>
</dbReference>
<keyword evidence="1" id="KW-0646">Protease inhibitor</keyword>
<reference evidence="4" key="2">
    <citation type="submission" date="2021-01" db="UniProtKB">
        <authorList>
            <consortium name="EnsemblPlants"/>
        </authorList>
    </citation>
    <scope>IDENTIFICATION</scope>
</reference>
<dbReference type="GO" id="GO:0004869">
    <property type="term" value="F:cysteine-type endopeptidase inhibitor activity"/>
    <property type="evidence" value="ECO:0007669"/>
    <property type="project" value="UniProtKB-KW"/>
</dbReference>
<dbReference type="InParanoid" id="A0A7N2R5F4"/>
<evidence type="ECO:0000313" key="4">
    <source>
        <dbReference type="EnsemblPlants" id="QL05p069289:mrna"/>
    </source>
</evidence>
<dbReference type="PANTHER" id="PTHR47364">
    <property type="entry name" value="CYSTEINE PROTEINASE INHIBITOR 5"/>
    <property type="match status" value="1"/>
</dbReference>
<organism evidence="4 5">
    <name type="scientific">Quercus lobata</name>
    <name type="common">Valley oak</name>
    <dbReference type="NCBI Taxonomy" id="97700"/>
    <lineage>
        <taxon>Eukaryota</taxon>
        <taxon>Viridiplantae</taxon>
        <taxon>Streptophyta</taxon>
        <taxon>Embryophyta</taxon>
        <taxon>Tracheophyta</taxon>
        <taxon>Spermatophyta</taxon>
        <taxon>Magnoliopsida</taxon>
        <taxon>eudicotyledons</taxon>
        <taxon>Gunneridae</taxon>
        <taxon>Pentapetalae</taxon>
        <taxon>rosids</taxon>
        <taxon>fabids</taxon>
        <taxon>Fagales</taxon>
        <taxon>Fagaceae</taxon>
        <taxon>Quercus</taxon>
    </lineage>
</organism>
<reference evidence="4 5" key="1">
    <citation type="journal article" date="2016" name="G3 (Bethesda)">
        <title>First Draft Assembly and Annotation of the Genome of a California Endemic Oak Quercus lobata Nee (Fagaceae).</title>
        <authorList>
            <person name="Sork V.L."/>
            <person name="Fitz-Gibbon S.T."/>
            <person name="Puiu D."/>
            <person name="Crepeau M."/>
            <person name="Gugger P.F."/>
            <person name="Sherman R."/>
            <person name="Stevens K."/>
            <person name="Langley C.H."/>
            <person name="Pellegrini M."/>
            <person name="Salzberg S.L."/>
        </authorList>
    </citation>
    <scope>NUCLEOTIDE SEQUENCE [LARGE SCALE GENOMIC DNA]</scope>
    <source>
        <strain evidence="4 5">cv. SW786</strain>
    </source>
</reference>
<dbReference type="InterPro" id="IPR000010">
    <property type="entry name" value="Cystatin_dom"/>
</dbReference>
<dbReference type="Gramene" id="QL05p069289:mrna">
    <property type="protein sequence ID" value="QL05p069289:mrna"/>
    <property type="gene ID" value="QL05p069289"/>
</dbReference>
<dbReference type="AlphaFoldDB" id="A0A7N2R5F4"/>
<dbReference type="Proteomes" id="UP000594261">
    <property type="component" value="Chromosome 5"/>
</dbReference>
<dbReference type="SUPFAM" id="SSF54403">
    <property type="entry name" value="Cystatin/monellin"/>
    <property type="match status" value="1"/>
</dbReference>
<evidence type="ECO:0000256" key="1">
    <source>
        <dbReference type="ARBA" id="ARBA00022690"/>
    </source>
</evidence>
<dbReference type="Pfam" id="PF16845">
    <property type="entry name" value="SQAPI"/>
    <property type="match status" value="1"/>
</dbReference>
<accession>A0A7N2R5F4</accession>
<dbReference type="PANTHER" id="PTHR47364:SF2">
    <property type="entry name" value="CYSTEINE PROTEINASE INHIBITOR 5"/>
    <property type="match status" value="1"/>
</dbReference>
<feature type="domain" description="Cystatin" evidence="3">
    <location>
        <begin position="34"/>
        <end position="79"/>
    </location>
</feature>
<keyword evidence="5" id="KW-1185">Reference proteome</keyword>
<evidence type="ECO:0000256" key="2">
    <source>
        <dbReference type="ARBA" id="ARBA00022704"/>
    </source>
</evidence>
<name>A0A7N2R5F4_QUELO</name>
<evidence type="ECO:0000313" key="5">
    <source>
        <dbReference type="Proteomes" id="UP000594261"/>
    </source>
</evidence>
<dbReference type="EnsemblPlants" id="QL05p069289:mrna">
    <property type="protein sequence ID" value="QL05p069289:mrna"/>
    <property type="gene ID" value="QL05p069289"/>
</dbReference>
<evidence type="ECO:0000259" key="3">
    <source>
        <dbReference type="Pfam" id="PF16845"/>
    </source>
</evidence>